<name>A0A935CBR1_9BACT</name>
<dbReference type="InterPro" id="IPR025667">
    <property type="entry name" value="SprB_repeat"/>
</dbReference>
<accession>A0A935CBR1</accession>
<dbReference type="Proteomes" id="UP000611723">
    <property type="component" value="Unassembled WGS sequence"/>
</dbReference>
<evidence type="ECO:0000313" key="1">
    <source>
        <dbReference type="EMBL" id="MBK6267461.1"/>
    </source>
</evidence>
<evidence type="ECO:0008006" key="3">
    <source>
        <dbReference type="Google" id="ProtNLM"/>
    </source>
</evidence>
<sequence>GTGNYTFTLGGDAAATQTQPGAIYRFNNLSAGNYTIDLEDANSCSIVQQNVTLTEPVALTATAAITSNFNGAELSCFGASDGEITTTAGNGSGGYTYVLNEEPTNTTGDANGIYTGLAAGSYTVTVTDNNGCSATTTSIVIDNPVDVDVTAAASNISCNAAGDGSVTGSSSGGTGTLVYDLEDDLGNAIANTTGDASGTYTALAAGTYRVRVTDDNGCTSTSNNVVVSEPAVLSASTT</sequence>
<dbReference type="InterPro" id="IPR013783">
    <property type="entry name" value="Ig-like_fold"/>
</dbReference>
<organism evidence="1 2">
    <name type="scientific">Marivirga aurantiaca</name>
    <dbReference type="NCBI Taxonomy" id="2802615"/>
    <lineage>
        <taxon>Bacteria</taxon>
        <taxon>Pseudomonadati</taxon>
        <taxon>Bacteroidota</taxon>
        <taxon>Cytophagia</taxon>
        <taxon>Cytophagales</taxon>
        <taxon>Marivirgaceae</taxon>
        <taxon>Marivirga</taxon>
    </lineage>
</organism>
<dbReference type="EMBL" id="JAEQBW010000035">
    <property type="protein sequence ID" value="MBK6267461.1"/>
    <property type="molecule type" value="Genomic_DNA"/>
</dbReference>
<dbReference type="Pfam" id="PF13573">
    <property type="entry name" value="SprB"/>
    <property type="match status" value="1"/>
</dbReference>
<comment type="caution">
    <text evidence="1">The sequence shown here is derived from an EMBL/GenBank/DDBJ whole genome shotgun (WGS) entry which is preliminary data.</text>
</comment>
<evidence type="ECO:0000313" key="2">
    <source>
        <dbReference type="Proteomes" id="UP000611723"/>
    </source>
</evidence>
<reference evidence="1" key="1">
    <citation type="submission" date="2021-01" db="EMBL/GenBank/DDBJ databases">
        <title>Marivirga aurantiaca sp. nov., isolated from intertidal surface sediments.</title>
        <authorList>
            <person name="Zhang M."/>
        </authorList>
    </citation>
    <scope>NUCLEOTIDE SEQUENCE</scope>
    <source>
        <strain evidence="1">S37H4</strain>
    </source>
</reference>
<proteinExistence type="predicted"/>
<protein>
    <recommendedName>
        <fullName evidence="3">Adhesin</fullName>
    </recommendedName>
</protein>
<dbReference type="AlphaFoldDB" id="A0A935CBR1"/>
<feature type="non-terminal residue" evidence="1">
    <location>
        <position position="1"/>
    </location>
</feature>
<keyword evidence="2" id="KW-1185">Reference proteome</keyword>
<feature type="non-terminal residue" evidence="1">
    <location>
        <position position="238"/>
    </location>
</feature>
<dbReference type="Gene3D" id="2.60.40.10">
    <property type="entry name" value="Immunoglobulins"/>
    <property type="match status" value="1"/>
</dbReference>
<gene>
    <name evidence="1" type="ORF">JKA74_20675</name>
</gene>